<organism evidence="1 2">
    <name type="scientific">Lasiosphaeria miniovina</name>
    <dbReference type="NCBI Taxonomy" id="1954250"/>
    <lineage>
        <taxon>Eukaryota</taxon>
        <taxon>Fungi</taxon>
        <taxon>Dikarya</taxon>
        <taxon>Ascomycota</taxon>
        <taxon>Pezizomycotina</taxon>
        <taxon>Sordariomycetes</taxon>
        <taxon>Sordariomycetidae</taxon>
        <taxon>Sordariales</taxon>
        <taxon>Lasiosphaeriaceae</taxon>
        <taxon>Lasiosphaeria</taxon>
    </lineage>
</organism>
<dbReference type="GeneID" id="85326187"/>
<reference evidence="1" key="1">
    <citation type="submission" date="2023-06" db="EMBL/GenBank/DDBJ databases">
        <title>Genome-scale phylogeny and comparative genomics of the fungal order Sordariales.</title>
        <authorList>
            <consortium name="Lawrence Berkeley National Laboratory"/>
            <person name="Hensen N."/>
            <person name="Bonometti L."/>
            <person name="Westerberg I."/>
            <person name="Brannstrom I.O."/>
            <person name="Guillou S."/>
            <person name="Cros-Aarteil S."/>
            <person name="Calhoun S."/>
            <person name="Haridas S."/>
            <person name="Kuo A."/>
            <person name="Mondo S."/>
            <person name="Pangilinan J."/>
            <person name="Riley R."/>
            <person name="LaButti K."/>
            <person name="Andreopoulos B."/>
            <person name="Lipzen A."/>
            <person name="Chen C."/>
            <person name="Yanf M."/>
            <person name="Daum C."/>
            <person name="Ng V."/>
            <person name="Clum A."/>
            <person name="Steindorff A."/>
            <person name="Ohm R."/>
            <person name="Martin F."/>
            <person name="Silar P."/>
            <person name="Natvig D."/>
            <person name="Lalanne C."/>
            <person name="Gautier V."/>
            <person name="Ament-velasquez S.L."/>
            <person name="Kruys A."/>
            <person name="Hutchinson M.I."/>
            <person name="Powell A.J."/>
            <person name="Barry K."/>
            <person name="Miller A.N."/>
            <person name="Grigoriev I.V."/>
            <person name="Debuchy R."/>
            <person name="Gladieux P."/>
            <person name="Thoren M.H."/>
            <person name="Johannesson H."/>
        </authorList>
    </citation>
    <scope>NUCLEOTIDE SEQUENCE</scope>
    <source>
        <strain evidence="1">SMH2392-1A</strain>
    </source>
</reference>
<evidence type="ECO:0000313" key="2">
    <source>
        <dbReference type="Proteomes" id="UP001172101"/>
    </source>
</evidence>
<sequence length="127" mass="13701">MWSKVAGIIDVGFGLLIAAAFSKFQPTISKLLQPAPFQSIIPLAVQVGVGRPGYDTRLSCHLEPQISPARLFRRDGRAATTQSSNSAVSSDCRRRIQSLPPKINSFARSCRPGARIAAQSDCLCQVC</sequence>
<gene>
    <name evidence="1" type="ORF">B0T26DRAFT_728702</name>
</gene>
<keyword evidence="2" id="KW-1185">Reference proteome</keyword>
<protein>
    <submittedName>
        <fullName evidence="1">Uncharacterized protein</fullName>
    </submittedName>
</protein>
<dbReference type="AlphaFoldDB" id="A0AA40DKF2"/>
<accession>A0AA40DKF2</accession>
<name>A0AA40DKF2_9PEZI</name>
<dbReference type="Proteomes" id="UP001172101">
    <property type="component" value="Unassembled WGS sequence"/>
</dbReference>
<dbReference type="EMBL" id="JAUIRO010000007">
    <property type="protein sequence ID" value="KAK0706954.1"/>
    <property type="molecule type" value="Genomic_DNA"/>
</dbReference>
<dbReference type="RefSeq" id="XP_060292048.1">
    <property type="nucleotide sequence ID" value="XM_060442917.1"/>
</dbReference>
<evidence type="ECO:0000313" key="1">
    <source>
        <dbReference type="EMBL" id="KAK0706954.1"/>
    </source>
</evidence>
<comment type="caution">
    <text evidence="1">The sequence shown here is derived from an EMBL/GenBank/DDBJ whole genome shotgun (WGS) entry which is preliminary data.</text>
</comment>
<proteinExistence type="predicted"/>